<dbReference type="KEGG" id="pdt:Prede_2640"/>
<organism evidence="1 2">
    <name type="scientific">Prevotella dentalis (strain ATCC 49559 / DSM 3688 / JCM 13448 / NCTC 12043 / ES 2772)</name>
    <name type="common">Mitsuokella dentalis</name>
    <dbReference type="NCBI Taxonomy" id="908937"/>
    <lineage>
        <taxon>Bacteria</taxon>
        <taxon>Pseudomonadati</taxon>
        <taxon>Bacteroidota</taxon>
        <taxon>Bacteroidia</taxon>
        <taxon>Bacteroidales</taxon>
        <taxon>Prevotellaceae</taxon>
        <taxon>Prevotella</taxon>
    </lineage>
</organism>
<protein>
    <submittedName>
        <fullName evidence="1">Uncharacterized protein</fullName>
    </submittedName>
</protein>
<keyword evidence="2" id="KW-1185">Reference proteome</keyword>
<proteinExistence type="predicted"/>
<dbReference type="HOGENOM" id="CLU_1625574_0_0_10"/>
<dbReference type="Proteomes" id="UP000010862">
    <property type="component" value="Chromosome 2"/>
</dbReference>
<accession>L0JHR2</accession>
<evidence type="ECO:0000313" key="1">
    <source>
        <dbReference type="EMBL" id="AGB29866.1"/>
    </source>
</evidence>
<evidence type="ECO:0000313" key="2">
    <source>
        <dbReference type="Proteomes" id="UP000010862"/>
    </source>
</evidence>
<gene>
    <name evidence="1" type="ordered locus">Prede_2640</name>
</gene>
<reference evidence="1" key="1">
    <citation type="submission" date="2012-02" db="EMBL/GenBank/DDBJ databases">
        <title>Complete sequence of chromosome 2 of Prevotella dentalis DSM 3688.</title>
        <authorList>
            <consortium name="US DOE Joint Genome Institute (JGI-PGF)"/>
            <person name="Lucas S."/>
            <person name="Copeland A."/>
            <person name="Lapidus A."/>
            <person name="Glavina del Rio T."/>
            <person name="Dalin E."/>
            <person name="Tice H."/>
            <person name="Bruce D."/>
            <person name="Goodwin L."/>
            <person name="Pitluck S."/>
            <person name="Peters L."/>
            <person name="Mikhailova N."/>
            <person name="Chertkov O."/>
            <person name="Kyrpides N."/>
            <person name="Mavromatis K."/>
            <person name="Ivanova N."/>
            <person name="Brettin T."/>
            <person name="Detter J.C."/>
            <person name="Han C."/>
            <person name="Larimer F."/>
            <person name="Land M."/>
            <person name="Hauser L."/>
            <person name="Markowitz V."/>
            <person name="Cheng J.-F."/>
            <person name="Hugenholtz P."/>
            <person name="Woyke T."/>
            <person name="Wu D."/>
            <person name="Gronow S."/>
            <person name="Wellnitz S."/>
            <person name="Brambilla E."/>
            <person name="Klenk H.-P."/>
            <person name="Eisen J.A."/>
        </authorList>
    </citation>
    <scope>NUCLEOTIDE SEQUENCE [LARGE SCALE GENOMIC DNA]</scope>
    <source>
        <strain evidence="1">DSM 3688</strain>
    </source>
</reference>
<dbReference type="AlphaFoldDB" id="L0JHR2"/>
<name>L0JHR2_PREDD</name>
<sequence>MVGPGEAVCCGGCADVSRAGCRRAWGSVPACGRCFDVAFACLQSYEKARKKKANGQVCCAVPARLGWGGVAEARVGWGVRGPWLPFWPRFKPGPCANIGLCRRPAGSSWHFVRAAIALRLRRCRVVFAPLSRCVYGVIALRLRRRRTAVAPPSVGDCGAGLGA</sequence>
<dbReference type="PATRIC" id="fig|908937.9.peg.2798"/>
<dbReference type="EMBL" id="CP003369">
    <property type="protein sequence ID" value="AGB29866.1"/>
    <property type="molecule type" value="Genomic_DNA"/>
</dbReference>